<reference evidence="1 2" key="1">
    <citation type="journal article" date="2012" name="J. Bacteriol.">
        <title>Genome Sequence of the Filamentous Bacterium Fibrisoma limi BUZ 3T.</title>
        <authorList>
            <person name="Filippini M."/>
            <person name="Qi W."/>
            <person name="Jaenicke S."/>
            <person name="Goesmann A."/>
            <person name="Smits T.H."/>
            <person name="Bagheri H.C."/>
        </authorList>
    </citation>
    <scope>NUCLEOTIDE SEQUENCE [LARGE SCALE GENOMIC DNA]</scope>
    <source>
        <strain evidence="2">BUZ 3T</strain>
    </source>
</reference>
<evidence type="ECO:0000313" key="1">
    <source>
        <dbReference type="EMBL" id="CCH51519.1"/>
    </source>
</evidence>
<dbReference type="SUPFAM" id="SSF49503">
    <property type="entry name" value="Cupredoxins"/>
    <property type="match status" value="1"/>
</dbReference>
<dbReference type="EMBL" id="CAIT01000004">
    <property type="protein sequence ID" value="CCH51519.1"/>
    <property type="molecule type" value="Genomic_DNA"/>
</dbReference>
<accession>I2GC95</accession>
<gene>
    <name evidence="1" type="ORF">BN8_00447</name>
</gene>
<dbReference type="STRING" id="1185876.BN8_00447"/>
<keyword evidence="2" id="KW-1185">Reference proteome</keyword>
<dbReference type="RefSeq" id="WP_009280105.1">
    <property type="nucleotide sequence ID" value="NZ_CAIT01000004.1"/>
</dbReference>
<name>I2GC95_9BACT</name>
<proteinExistence type="predicted"/>
<evidence type="ECO:0000313" key="2">
    <source>
        <dbReference type="Proteomes" id="UP000009309"/>
    </source>
</evidence>
<organism evidence="1 2">
    <name type="scientific">Fibrisoma limi BUZ 3</name>
    <dbReference type="NCBI Taxonomy" id="1185876"/>
    <lineage>
        <taxon>Bacteria</taxon>
        <taxon>Pseudomonadati</taxon>
        <taxon>Bacteroidota</taxon>
        <taxon>Cytophagia</taxon>
        <taxon>Cytophagales</taxon>
        <taxon>Spirosomataceae</taxon>
        <taxon>Fibrisoma</taxon>
    </lineage>
</organism>
<dbReference type="InterPro" id="IPR008972">
    <property type="entry name" value="Cupredoxin"/>
</dbReference>
<protein>
    <submittedName>
        <fullName evidence="1">Uncharacterized protein</fullName>
    </submittedName>
</protein>
<comment type="caution">
    <text evidence="1">The sequence shown here is derived from an EMBL/GenBank/DDBJ whole genome shotgun (WGS) entry which is preliminary data.</text>
</comment>
<dbReference type="Proteomes" id="UP000009309">
    <property type="component" value="Unassembled WGS sequence"/>
</dbReference>
<dbReference type="AlphaFoldDB" id="I2GC95"/>
<sequence length="290" mass="31615">MKTFLWSGLILAIGLCVSCVKDHIASPMSLEEYTALLNQLVAIDTSHTASYATARESILAQAEGYRKQWEELRAVTAPVEVTESHNAFVNALEEQYKTSLDAGQNTPASLAATEENVNEYAHYHADVGYARDDQAKAGCQLQAKLKEYNLTFNAAGVCSAANNPRVQGKTAGSQQNPVNDVYMLHDIIKESDGSSIRPNVDGFEYDTIYAKADQSLTIQFDNRNPAPFVFSFSVYKGNDERVKGSDFVAGTPAYAGVRVHTLTTTLSAGTYTYVDNVHPIAMRGTLIVVP</sequence>
<dbReference type="Gene3D" id="2.60.40.420">
    <property type="entry name" value="Cupredoxins - blue copper proteins"/>
    <property type="match status" value="1"/>
</dbReference>